<dbReference type="NCBIfam" id="TIGR00593">
    <property type="entry name" value="pola"/>
    <property type="match status" value="1"/>
</dbReference>
<dbReference type="InterPro" id="IPR002298">
    <property type="entry name" value="DNA_polymerase_A"/>
</dbReference>
<sequence>MDSKEVVRYTSRLLKGKPAHSQIGSHPMKRHLLLIDGSSYIFRAYFGIKVSLTNKAGLPTNAVVGFKNMLLQLLKQEAPTHCVMVFDKPGPTFRHEMYSEYKANRSAAPDDLKVQFQPIYDFCEYLNLPVIAEAGFEADDVIGSLVKKFAPEIPVTIISGDKDLTQLVTEDVHMLDTMINKRYTPETVKEKFGVAPDMIAEYLALVGDTSDNIPGAQGIGPKTAVKFFNQFGNIEGLYQNLDQLKGKQKEKVESSKENVELSLRLTLIDCDMKFDSSLDDYLRQIPDLEQLKAFYEEMNFRPDDFLTHHPDAVEEADEEEEETSLIDYSSYELVTSLERLRELQRIFLQQEELVLDLETTSLKAVEAEIVGISFAWQGGTPVYIPLAHQEDTPQISVEDALEILRVVFENPDIRLIGQNIKYEMLVFANYGIELKGKIHDTMLQSYLLYAGSHRHNLDELADRFLNHQMIKYEDVAGKGKKQIPFAQVPLDQALRYAAEDSDATYLIHQLLLPRIEEHGLTKLYEDIELPLCKILAKIEGNGVKINVDYLQELCEQLKVDLLVLEQSIYLAAGEEFNINSPKQLSVILFEKMGITVGMKKTKTGFSTNVQILEKIAMVEPIGQYLMAYRTKSKLVNTYLEVLPTLVNSKTGRIHTSYHQAVAATGRLSSKDPNLQNIPIKGEDGRKIRAAFIPEEGKVLIAADYSQIELRFLAHLSDDEALIKVFKSDGDIHQETAAAIYGISQEEVTADQRRDAKAINFGIIYGMGAFRLSQEISVSNKQAKQFIEAYFAKYPGIQTYMDDTIAFCREHQFVETMFQRRREIPEINSKNRIAKTAAERVSINSRIQGSAADLIKIAMVRIQHKLDAMNSSCKMIMQVHDELVFEANAEDVENLIPMIKEIMESAVTLKVPLRVDVGTGKNWQEAH</sequence>
<evidence type="ECO:0000256" key="3">
    <source>
        <dbReference type="ARBA" id="ARBA00020311"/>
    </source>
</evidence>
<evidence type="ECO:0000313" key="21">
    <source>
        <dbReference type="Proteomes" id="UP000218113"/>
    </source>
</evidence>
<comment type="similarity">
    <text evidence="1 16">Belongs to the DNA polymerase type-A family.</text>
</comment>
<dbReference type="AlphaFoldDB" id="A0A2A4T280"/>
<evidence type="ECO:0000256" key="9">
    <source>
        <dbReference type="ARBA" id="ARBA00022801"/>
    </source>
</evidence>
<dbReference type="EC" id="2.7.7.7" evidence="2 15"/>
<dbReference type="InterPro" id="IPR020045">
    <property type="entry name" value="DNA_polI_H3TH"/>
</dbReference>
<dbReference type="InterPro" id="IPR001098">
    <property type="entry name" value="DNA-dir_DNA_pol_A_palm_dom"/>
</dbReference>
<dbReference type="Pfam" id="PF02739">
    <property type="entry name" value="5_3_exonuc_N"/>
    <property type="match status" value="1"/>
</dbReference>
<keyword evidence="13 16" id="KW-0234">DNA repair</keyword>
<evidence type="ECO:0000256" key="8">
    <source>
        <dbReference type="ARBA" id="ARBA00022763"/>
    </source>
</evidence>
<evidence type="ECO:0000256" key="16">
    <source>
        <dbReference type="RuleBase" id="RU004460"/>
    </source>
</evidence>
<dbReference type="CDD" id="cd06139">
    <property type="entry name" value="DNA_polA_I_Ecoli_like_exo"/>
    <property type="match status" value="1"/>
</dbReference>
<evidence type="ECO:0000259" key="17">
    <source>
        <dbReference type="SMART" id="SM00474"/>
    </source>
</evidence>
<dbReference type="FunFam" id="3.40.50.1010:FF:000001">
    <property type="entry name" value="DNA polymerase I"/>
    <property type="match status" value="1"/>
</dbReference>
<dbReference type="PRINTS" id="PR00868">
    <property type="entry name" value="DNAPOLI"/>
</dbReference>
<dbReference type="InterPro" id="IPR008918">
    <property type="entry name" value="HhH2"/>
</dbReference>
<dbReference type="Gene3D" id="1.10.150.20">
    <property type="entry name" value="5' to 3' exonuclease, C-terminal subdomain"/>
    <property type="match status" value="2"/>
</dbReference>
<dbReference type="GO" id="GO:0006302">
    <property type="term" value="P:double-strand break repair"/>
    <property type="evidence" value="ECO:0007669"/>
    <property type="project" value="TreeGrafter"/>
</dbReference>
<dbReference type="Pfam" id="PF01367">
    <property type="entry name" value="5_3_exonuc"/>
    <property type="match status" value="1"/>
</dbReference>
<dbReference type="CDD" id="cd09898">
    <property type="entry name" value="H3TH_53EXO"/>
    <property type="match status" value="1"/>
</dbReference>
<evidence type="ECO:0000256" key="4">
    <source>
        <dbReference type="ARBA" id="ARBA00022679"/>
    </source>
</evidence>
<dbReference type="Proteomes" id="UP000218113">
    <property type="component" value="Unassembled WGS sequence"/>
</dbReference>
<keyword evidence="12 16" id="KW-0238">DNA-binding</keyword>
<evidence type="ECO:0000256" key="11">
    <source>
        <dbReference type="ARBA" id="ARBA00022932"/>
    </source>
</evidence>
<dbReference type="SUPFAM" id="SSF56672">
    <property type="entry name" value="DNA/RNA polymerases"/>
    <property type="match status" value="1"/>
</dbReference>
<dbReference type="PROSITE" id="PS00447">
    <property type="entry name" value="DNA_POLYMERASE_A"/>
    <property type="match status" value="1"/>
</dbReference>
<dbReference type="InterPro" id="IPR043502">
    <property type="entry name" value="DNA/RNA_pol_sf"/>
</dbReference>
<dbReference type="PANTHER" id="PTHR10133:SF27">
    <property type="entry name" value="DNA POLYMERASE NU"/>
    <property type="match status" value="1"/>
</dbReference>
<dbReference type="Pfam" id="PF00476">
    <property type="entry name" value="DNA_pol_A"/>
    <property type="match status" value="1"/>
</dbReference>
<dbReference type="GO" id="GO:0008408">
    <property type="term" value="F:3'-5' exonuclease activity"/>
    <property type="evidence" value="ECO:0007669"/>
    <property type="project" value="UniProtKB-UniRule"/>
</dbReference>
<evidence type="ECO:0000256" key="1">
    <source>
        <dbReference type="ARBA" id="ARBA00007705"/>
    </source>
</evidence>
<evidence type="ECO:0000256" key="6">
    <source>
        <dbReference type="ARBA" id="ARBA00022705"/>
    </source>
</evidence>
<dbReference type="InterPro" id="IPR018320">
    <property type="entry name" value="DNA_polymerase_1"/>
</dbReference>
<dbReference type="Gene3D" id="3.30.70.370">
    <property type="match status" value="1"/>
</dbReference>
<keyword evidence="7" id="KW-0540">Nuclease</keyword>
<evidence type="ECO:0000256" key="10">
    <source>
        <dbReference type="ARBA" id="ARBA00022839"/>
    </source>
</evidence>
<gene>
    <name evidence="16" type="primary">polA</name>
    <name evidence="20" type="ORF">COB67_07845</name>
</gene>
<dbReference type="GO" id="GO:0003887">
    <property type="term" value="F:DNA-directed DNA polymerase activity"/>
    <property type="evidence" value="ECO:0007669"/>
    <property type="project" value="UniProtKB-UniRule"/>
</dbReference>
<dbReference type="SUPFAM" id="SSF88723">
    <property type="entry name" value="PIN domain-like"/>
    <property type="match status" value="1"/>
</dbReference>
<keyword evidence="4 16" id="KW-0808">Transferase</keyword>
<evidence type="ECO:0000313" key="20">
    <source>
        <dbReference type="EMBL" id="PCI27740.1"/>
    </source>
</evidence>
<dbReference type="SMART" id="SM00482">
    <property type="entry name" value="POLAc"/>
    <property type="match status" value="1"/>
</dbReference>
<dbReference type="Gene3D" id="3.30.420.10">
    <property type="entry name" value="Ribonuclease H-like superfamily/Ribonuclease H"/>
    <property type="match status" value="1"/>
</dbReference>
<keyword evidence="8 16" id="KW-0227">DNA damage</keyword>
<dbReference type="InterPro" id="IPR036397">
    <property type="entry name" value="RNaseH_sf"/>
</dbReference>
<evidence type="ECO:0000256" key="12">
    <source>
        <dbReference type="ARBA" id="ARBA00023125"/>
    </source>
</evidence>
<dbReference type="Pfam" id="PF01612">
    <property type="entry name" value="DNA_pol_A_exo1"/>
    <property type="match status" value="1"/>
</dbReference>
<dbReference type="GO" id="GO:0003677">
    <property type="term" value="F:DNA binding"/>
    <property type="evidence" value="ECO:0007669"/>
    <property type="project" value="UniProtKB-UniRule"/>
</dbReference>
<keyword evidence="5 16" id="KW-0548">Nucleotidyltransferase</keyword>
<evidence type="ECO:0000256" key="14">
    <source>
        <dbReference type="ARBA" id="ARBA00049244"/>
    </source>
</evidence>
<evidence type="ECO:0000256" key="7">
    <source>
        <dbReference type="ARBA" id="ARBA00022722"/>
    </source>
</evidence>
<comment type="caution">
    <text evidence="20">The sequence shown here is derived from an EMBL/GenBank/DDBJ whole genome shotgun (WGS) entry which is preliminary data.</text>
</comment>
<comment type="function">
    <text evidence="16">In addition to polymerase activity, this DNA polymerase exhibits 3'-5' and 5'-3' exonuclease activity.</text>
</comment>
<reference evidence="21" key="1">
    <citation type="submission" date="2017-08" db="EMBL/GenBank/DDBJ databases">
        <title>A dynamic microbial community with high functional redundancy inhabits the cold, oxic subseafloor aquifer.</title>
        <authorList>
            <person name="Tully B.J."/>
            <person name="Wheat C.G."/>
            <person name="Glazer B.T."/>
            <person name="Huber J.A."/>
        </authorList>
    </citation>
    <scope>NUCLEOTIDE SEQUENCE [LARGE SCALE GENOMIC DNA]</scope>
</reference>
<name>A0A2A4T280_9DELT</name>
<dbReference type="SUPFAM" id="SSF53098">
    <property type="entry name" value="Ribonuclease H-like"/>
    <property type="match status" value="1"/>
</dbReference>
<dbReference type="InterPro" id="IPR002562">
    <property type="entry name" value="3'-5'_exonuclease_dom"/>
</dbReference>
<organism evidence="20 21">
    <name type="scientific">SAR324 cluster bacterium</name>
    <dbReference type="NCBI Taxonomy" id="2024889"/>
    <lineage>
        <taxon>Bacteria</taxon>
        <taxon>Deltaproteobacteria</taxon>
        <taxon>SAR324 cluster</taxon>
    </lineage>
</organism>
<dbReference type="GO" id="GO:0008409">
    <property type="term" value="F:5'-3' exonuclease activity"/>
    <property type="evidence" value="ECO:0007669"/>
    <property type="project" value="UniProtKB-UniRule"/>
</dbReference>
<dbReference type="GO" id="GO:0006261">
    <property type="term" value="P:DNA-templated DNA replication"/>
    <property type="evidence" value="ECO:0007669"/>
    <property type="project" value="UniProtKB-UniRule"/>
</dbReference>
<dbReference type="SUPFAM" id="SSF47807">
    <property type="entry name" value="5' to 3' exonuclease, C-terminal subdomain"/>
    <property type="match status" value="1"/>
</dbReference>
<dbReference type="InterPro" id="IPR002421">
    <property type="entry name" value="5-3_exonuclease"/>
</dbReference>
<dbReference type="PANTHER" id="PTHR10133">
    <property type="entry name" value="DNA POLYMERASE I"/>
    <property type="match status" value="1"/>
</dbReference>
<keyword evidence="9 16" id="KW-0378">Hydrolase</keyword>
<feature type="domain" description="3'-5' exonuclease" evidence="17">
    <location>
        <begin position="331"/>
        <end position="516"/>
    </location>
</feature>
<keyword evidence="11 16" id="KW-0239">DNA-directed DNA polymerase</keyword>
<dbReference type="InterPro" id="IPR012337">
    <property type="entry name" value="RNaseH-like_sf"/>
</dbReference>
<evidence type="ECO:0000259" key="19">
    <source>
        <dbReference type="SMART" id="SM00482"/>
    </source>
</evidence>
<accession>A0A2A4T280</accession>
<evidence type="ECO:0000256" key="13">
    <source>
        <dbReference type="ARBA" id="ARBA00023204"/>
    </source>
</evidence>
<feature type="domain" description="DNA-directed DNA polymerase family A palm" evidence="19">
    <location>
        <begin position="684"/>
        <end position="890"/>
    </location>
</feature>
<keyword evidence="10 16" id="KW-0269">Exonuclease</keyword>
<keyword evidence="6 16" id="KW-0235">DNA replication</keyword>
<comment type="catalytic activity">
    <reaction evidence="14 16">
        <text>DNA(n) + a 2'-deoxyribonucleoside 5'-triphosphate = DNA(n+1) + diphosphate</text>
        <dbReference type="Rhea" id="RHEA:22508"/>
        <dbReference type="Rhea" id="RHEA-COMP:17339"/>
        <dbReference type="Rhea" id="RHEA-COMP:17340"/>
        <dbReference type="ChEBI" id="CHEBI:33019"/>
        <dbReference type="ChEBI" id="CHEBI:61560"/>
        <dbReference type="ChEBI" id="CHEBI:173112"/>
        <dbReference type="EC" id="2.7.7.7"/>
    </reaction>
</comment>
<evidence type="ECO:0000256" key="15">
    <source>
        <dbReference type="NCBIfam" id="TIGR00593"/>
    </source>
</evidence>
<feature type="domain" description="5'-3' exonuclease" evidence="18">
    <location>
        <begin position="29"/>
        <end position="284"/>
    </location>
</feature>
<dbReference type="NCBIfam" id="NF004397">
    <property type="entry name" value="PRK05755.1"/>
    <property type="match status" value="1"/>
</dbReference>
<proteinExistence type="inferred from homology"/>
<dbReference type="FunFam" id="1.20.1060.10:FF:000001">
    <property type="entry name" value="DNA polymerase I"/>
    <property type="match status" value="1"/>
</dbReference>
<dbReference type="InterPro" id="IPR020046">
    <property type="entry name" value="5-3_exonucl_a-hlix_arch_N"/>
</dbReference>
<dbReference type="FunFam" id="1.10.150.20:FF:000002">
    <property type="entry name" value="DNA polymerase I"/>
    <property type="match status" value="1"/>
</dbReference>
<dbReference type="CDD" id="cd09859">
    <property type="entry name" value="PIN_53EXO"/>
    <property type="match status" value="1"/>
</dbReference>
<dbReference type="InterPro" id="IPR036279">
    <property type="entry name" value="5-3_exonuclease_C_sf"/>
</dbReference>
<dbReference type="SMART" id="SM00475">
    <property type="entry name" value="53EXOc"/>
    <property type="match status" value="1"/>
</dbReference>
<dbReference type="EMBL" id="NVSR01000050">
    <property type="protein sequence ID" value="PCI27740.1"/>
    <property type="molecule type" value="Genomic_DNA"/>
</dbReference>
<evidence type="ECO:0000259" key="18">
    <source>
        <dbReference type="SMART" id="SM00475"/>
    </source>
</evidence>
<dbReference type="InterPro" id="IPR029060">
    <property type="entry name" value="PIN-like_dom_sf"/>
</dbReference>
<dbReference type="Gene3D" id="3.40.50.1010">
    <property type="entry name" value="5'-nuclease"/>
    <property type="match status" value="1"/>
</dbReference>
<dbReference type="InterPro" id="IPR019760">
    <property type="entry name" value="DNA-dir_DNA_pol_A_CS"/>
</dbReference>
<evidence type="ECO:0000256" key="2">
    <source>
        <dbReference type="ARBA" id="ARBA00012417"/>
    </source>
</evidence>
<protein>
    <recommendedName>
        <fullName evidence="3 15">DNA polymerase I</fullName>
        <ecNumber evidence="2 15">2.7.7.7</ecNumber>
    </recommendedName>
</protein>
<dbReference type="Gene3D" id="1.20.1060.10">
    <property type="entry name" value="Taq DNA Polymerase, Chain T, domain 4"/>
    <property type="match status" value="1"/>
</dbReference>
<dbReference type="SMART" id="SM00474">
    <property type="entry name" value="35EXOc"/>
    <property type="match status" value="1"/>
</dbReference>
<evidence type="ECO:0000256" key="5">
    <source>
        <dbReference type="ARBA" id="ARBA00022695"/>
    </source>
</evidence>
<dbReference type="FunFam" id="1.10.150.20:FF:000003">
    <property type="entry name" value="DNA polymerase I"/>
    <property type="match status" value="1"/>
</dbReference>
<dbReference type="SMART" id="SM00279">
    <property type="entry name" value="HhH2"/>
    <property type="match status" value="1"/>
</dbReference>
<dbReference type="CDD" id="cd08637">
    <property type="entry name" value="DNA_pol_A_pol_I_C"/>
    <property type="match status" value="1"/>
</dbReference>